<dbReference type="InterPro" id="IPR002052">
    <property type="entry name" value="DNA_methylase_N6_adenine_CS"/>
</dbReference>
<evidence type="ECO:0000256" key="4">
    <source>
        <dbReference type="RuleBase" id="RU362026"/>
    </source>
</evidence>
<dbReference type="PANTHER" id="PTHR13370:SF3">
    <property type="entry name" value="TRNA (GUANINE(10)-N2)-METHYLTRANSFERASE HOMOLOG"/>
    <property type="match status" value="1"/>
</dbReference>
<dbReference type="Gene3D" id="3.40.50.150">
    <property type="entry name" value="Vaccinia Virus protein VP39"/>
    <property type="match status" value="1"/>
</dbReference>
<reference evidence="7 8" key="1">
    <citation type="submission" date="2019-07" db="EMBL/GenBank/DDBJ databases">
        <authorList>
            <person name="Zhao L.H."/>
        </authorList>
    </citation>
    <scope>NUCLEOTIDE SEQUENCE [LARGE SCALE GENOMIC DNA]</scope>
    <source>
        <strain evidence="7 8">Co35</strain>
    </source>
</reference>
<dbReference type="EC" id="2.1.1.-" evidence="4"/>
<protein>
    <recommendedName>
        <fullName evidence="4">Methyltransferase</fullName>
        <ecNumber evidence="4">2.1.1.-</ecNumber>
    </recommendedName>
</protein>
<evidence type="ECO:0000313" key="7">
    <source>
        <dbReference type="EMBL" id="TSD68101.1"/>
    </source>
</evidence>
<organism evidence="7 8">
    <name type="scientific">Aeromicrobium piscarium</name>
    <dbReference type="NCBI Taxonomy" id="2590901"/>
    <lineage>
        <taxon>Bacteria</taxon>
        <taxon>Bacillati</taxon>
        <taxon>Actinomycetota</taxon>
        <taxon>Actinomycetes</taxon>
        <taxon>Propionibacteriales</taxon>
        <taxon>Nocardioidaceae</taxon>
        <taxon>Aeromicrobium</taxon>
    </lineage>
</organism>
<comment type="caution">
    <text evidence="7">The sequence shown here is derived from an EMBL/GenBank/DDBJ whole genome shotgun (WGS) entry which is preliminary data.</text>
</comment>
<proteinExistence type="inferred from homology"/>
<keyword evidence="3 7" id="KW-0808">Transferase</keyword>
<comment type="similarity">
    <text evidence="1 4">Belongs to the N(4)/N(6)-methyltransferase family.</text>
</comment>
<dbReference type="PRINTS" id="PR00508">
    <property type="entry name" value="S21N4MTFRASE"/>
</dbReference>
<dbReference type="GO" id="GO:0032259">
    <property type="term" value="P:methylation"/>
    <property type="evidence" value="ECO:0007669"/>
    <property type="project" value="UniProtKB-KW"/>
</dbReference>
<dbReference type="PANTHER" id="PTHR13370">
    <property type="entry name" value="RNA METHYLASE-RELATED"/>
    <property type="match status" value="1"/>
</dbReference>
<sequence length="260" mass="28972">MSRRRAVSRDPVTRSAHPATTDRHPPHQPRPREYVGPFSFGGAVKPYYEDDFVQLFHGDCLSIDEWLQADVLVTDPPYGISYNSHSRRLTVAARIRGDNDTSIRDKAMARWGEGRPAAVFGTWKRERPKGVRALLVWDTKGALGMGDTSIPWKPSHQEIYVIGKGWHGRRGTDVIRCAPVQSLGYSGRLHPHQKPVELMEHLIERAPAGTIADPFCGSGSTLVAAKAQGRRAVGIEEDERYLEVAARRLSQDVLDFGELA</sequence>
<evidence type="ECO:0000256" key="1">
    <source>
        <dbReference type="ARBA" id="ARBA00006594"/>
    </source>
</evidence>
<dbReference type="GO" id="GO:0009007">
    <property type="term" value="F:site-specific DNA-methyltransferase (adenine-specific) activity"/>
    <property type="evidence" value="ECO:0007669"/>
    <property type="project" value="TreeGrafter"/>
</dbReference>
<dbReference type="PROSITE" id="PS00092">
    <property type="entry name" value="N6_MTASE"/>
    <property type="match status" value="1"/>
</dbReference>
<gene>
    <name evidence="7" type="ORF">FNM00_00455</name>
</gene>
<name>A0A554SP15_9ACTN</name>
<evidence type="ECO:0000259" key="6">
    <source>
        <dbReference type="Pfam" id="PF01555"/>
    </source>
</evidence>
<dbReference type="EMBL" id="VLNT01000001">
    <property type="protein sequence ID" value="TSD68101.1"/>
    <property type="molecule type" value="Genomic_DNA"/>
</dbReference>
<dbReference type="GO" id="GO:0008170">
    <property type="term" value="F:N-methyltransferase activity"/>
    <property type="evidence" value="ECO:0007669"/>
    <property type="project" value="InterPro"/>
</dbReference>
<evidence type="ECO:0000256" key="3">
    <source>
        <dbReference type="ARBA" id="ARBA00022679"/>
    </source>
</evidence>
<dbReference type="Proteomes" id="UP000316988">
    <property type="component" value="Unassembled WGS sequence"/>
</dbReference>
<feature type="domain" description="DNA methylase N-4/N-6" evidence="6">
    <location>
        <begin position="181"/>
        <end position="246"/>
    </location>
</feature>
<feature type="compositionally biased region" description="Basic and acidic residues" evidence="5">
    <location>
        <begin position="20"/>
        <end position="33"/>
    </location>
</feature>
<dbReference type="CDD" id="cd02440">
    <property type="entry name" value="AdoMet_MTases"/>
    <property type="match status" value="1"/>
</dbReference>
<keyword evidence="8" id="KW-1185">Reference proteome</keyword>
<accession>A0A554SP15</accession>
<dbReference type="GO" id="GO:0003677">
    <property type="term" value="F:DNA binding"/>
    <property type="evidence" value="ECO:0007669"/>
    <property type="project" value="InterPro"/>
</dbReference>
<evidence type="ECO:0000256" key="2">
    <source>
        <dbReference type="ARBA" id="ARBA00022603"/>
    </source>
</evidence>
<keyword evidence="2 7" id="KW-0489">Methyltransferase</keyword>
<evidence type="ECO:0000256" key="5">
    <source>
        <dbReference type="SAM" id="MobiDB-lite"/>
    </source>
</evidence>
<dbReference type="InterPro" id="IPR001091">
    <property type="entry name" value="RM_Methyltransferase"/>
</dbReference>
<dbReference type="InterPro" id="IPR002941">
    <property type="entry name" value="DNA_methylase_N4/N6"/>
</dbReference>
<evidence type="ECO:0000313" key="8">
    <source>
        <dbReference type="Proteomes" id="UP000316988"/>
    </source>
</evidence>
<dbReference type="SUPFAM" id="SSF53335">
    <property type="entry name" value="S-adenosyl-L-methionine-dependent methyltransferases"/>
    <property type="match status" value="1"/>
</dbReference>
<dbReference type="Pfam" id="PF01555">
    <property type="entry name" value="N6_N4_Mtase"/>
    <property type="match status" value="1"/>
</dbReference>
<dbReference type="GO" id="GO:0005737">
    <property type="term" value="C:cytoplasm"/>
    <property type="evidence" value="ECO:0007669"/>
    <property type="project" value="TreeGrafter"/>
</dbReference>
<dbReference type="OrthoDB" id="9773060at2"/>
<dbReference type="InterPro" id="IPR029063">
    <property type="entry name" value="SAM-dependent_MTases_sf"/>
</dbReference>
<feature type="region of interest" description="Disordered" evidence="5">
    <location>
        <begin position="1"/>
        <end position="35"/>
    </location>
</feature>
<dbReference type="AlphaFoldDB" id="A0A554SP15"/>